<evidence type="ECO:0000313" key="8">
    <source>
        <dbReference type="Proteomes" id="UP000031552"/>
    </source>
</evidence>
<dbReference type="InterPro" id="IPR043502">
    <property type="entry name" value="DNA/RNA_pol_sf"/>
</dbReference>
<dbReference type="InterPro" id="IPR025188">
    <property type="entry name" value="DUF4113"/>
</dbReference>
<dbReference type="GO" id="GO:0006281">
    <property type="term" value="P:DNA repair"/>
    <property type="evidence" value="ECO:0007669"/>
    <property type="project" value="UniProtKB-KW"/>
</dbReference>
<dbReference type="Proteomes" id="UP000031552">
    <property type="component" value="Unassembled WGS sequence"/>
</dbReference>
<evidence type="ECO:0000256" key="3">
    <source>
        <dbReference type="ARBA" id="ARBA00023199"/>
    </source>
</evidence>
<dbReference type="STRING" id="1437425.CSEC_1597"/>
<dbReference type="GO" id="GO:0042276">
    <property type="term" value="P:error-prone translesion synthesis"/>
    <property type="evidence" value="ECO:0007669"/>
    <property type="project" value="TreeGrafter"/>
</dbReference>
<dbReference type="GO" id="GO:0003684">
    <property type="term" value="F:damaged DNA binding"/>
    <property type="evidence" value="ECO:0007669"/>
    <property type="project" value="InterPro"/>
</dbReference>
<dbReference type="CDD" id="cd01700">
    <property type="entry name" value="PolY_Pol_V_umuC"/>
    <property type="match status" value="1"/>
</dbReference>
<comment type="similarity">
    <text evidence="1">Belongs to the DNA polymerase type-Y family.</text>
</comment>
<keyword evidence="7" id="KW-0548">Nucleotidyltransferase</keyword>
<dbReference type="GO" id="GO:0003887">
    <property type="term" value="F:DNA-directed DNA polymerase activity"/>
    <property type="evidence" value="ECO:0007669"/>
    <property type="project" value="UniProtKB-EC"/>
</dbReference>
<protein>
    <submittedName>
        <fullName evidence="7">Protein UmuC</fullName>
        <ecNumber evidence="7">2.7.7.7</ecNumber>
    </submittedName>
</protein>
<dbReference type="InterPro" id="IPR001126">
    <property type="entry name" value="UmuC"/>
</dbReference>
<evidence type="ECO:0000313" key="7">
    <source>
        <dbReference type="EMBL" id="CDR34411.1"/>
    </source>
</evidence>
<dbReference type="PANTHER" id="PTHR11076">
    <property type="entry name" value="DNA REPAIR POLYMERASE UMUC / TRANSFERASE FAMILY MEMBER"/>
    <property type="match status" value="1"/>
</dbReference>
<dbReference type="Pfam" id="PF00817">
    <property type="entry name" value="IMS"/>
    <property type="match status" value="1"/>
</dbReference>
<dbReference type="Pfam" id="PF11799">
    <property type="entry name" value="IMS_C"/>
    <property type="match status" value="1"/>
</dbReference>
<dbReference type="Pfam" id="PF13438">
    <property type="entry name" value="DUF4113"/>
    <property type="match status" value="1"/>
</dbReference>
<dbReference type="EC" id="2.7.7.7" evidence="7"/>
<organism evidence="7 8">
    <name type="scientific">Candidatus Criblamydia sequanensis CRIB-18</name>
    <dbReference type="NCBI Taxonomy" id="1437425"/>
    <lineage>
        <taxon>Bacteria</taxon>
        <taxon>Pseudomonadati</taxon>
        <taxon>Chlamydiota</taxon>
        <taxon>Chlamydiia</taxon>
        <taxon>Parachlamydiales</taxon>
        <taxon>Candidatus Criblamydiaceae</taxon>
        <taxon>Candidatus Criblamydia</taxon>
    </lineage>
</organism>
<dbReference type="InterPro" id="IPR050116">
    <property type="entry name" value="DNA_polymerase-Y"/>
</dbReference>
<dbReference type="InterPro" id="IPR017961">
    <property type="entry name" value="DNA_pol_Y-fam_little_finger"/>
</dbReference>
<dbReference type="Gene3D" id="3.40.1170.60">
    <property type="match status" value="1"/>
</dbReference>
<feature type="domain" description="UmuC" evidence="6">
    <location>
        <begin position="8"/>
        <end position="186"/>
    </location>
</feature>
<proteinExistence type="inferred from homology"/>
<dbReference type="AlphaFoldDB" id="A0A090CZN0"/>
<dbReference type="GO" id="GO:0005829">
    <property type="term" value="C:cytosol"/>
    <property type="evidence" value="ECO:0007669"/>
    <property type="project" value="TreeGrafter"/>
</dbReference>
<keyword evidence="4" id="KW-0234">DNA repair</keyword>
<evidence type="ECO:0000256" key="2">
    <source>
        <dbReference type="ARBA" id="ARBA00022763"/>
    </source>
</evidence>
<dbReference type="OrthoDB" id="9808813at2"/>
<reference evidence="7" key="2">
    <citation type="submission" date="2014-09" db="EMBL/GenBank/DDBJ databases">
        <title>Criblamydia sequanensis harbors a mega-plasmid encoding arsenite resistance.</title>
        <authorList>
            <person name="Bertelli C."/>
            <person name="Goesmann A."/>
            <person name="Greub G."/>
        </authorList>
    </citation>
    <scope>NUCLEOTIDE SEQUENCE [LARGE SCALE GENOMIC DNA]</scope>
    <source>
        <strain evidence="7">CRIB-18</strain>
    </source>
</reference>
<dbReference type="PANTHER" id="PTHR11076:SF34">
    <property type="entry name" value="PROTEIN UMUC"/>
    <property type="match status" value="1"/>
</dbReference>
<keyword evidence="8" id="KW-1185">Reference proteome</keyword>
<dbReference type="SUPFAM" id="SSF56672">
    <property type="entry name" value="DNA/RNA polymerases"/>
    <property type="match status" value="1"/>
</dbReference>
<name>A0A090CZN0_9BACT</name>
<evidence type="ECO:0000256" key="1">
    <source>
        <dbReference type="ARBA" id="ARBA00010945"/>
    </source>
</evidence>
<evidence type="ECO:0000256" key="5">
    <source>
        <dbReference type="ARBA" id="ARBA00023236"/>
    </source>
</evidence>
<dbReference type="PROSITE" id="PS50173">
    <property type="entry name" value="UMUC"/>
    <property type="match status" value="1"/>
</dbReference>
<evidence type="ECO:0000256" key="4">
    <source>
        <dbReference type="ARBA" id="ARBA00023204"/>
    </source>
</evidence>
<keyword evidence="2" id="KW-0227">DNA damage</keyword>
<gene>
    <name evidence="7" type="primary">umuC</name>
    <name evidence="7" type="ORF">CSEC_1597</name>
</gene>
<dbReference type="InterPro" id="IPR043128">
    <property type="entry name" value="Rev_trsase/Diguanyl_cyclase"/>
</dbReference>
<sequence length="418" mass="47469">MKDPDTFIALVDCNNFYVSCERVFNPKLLNRPVVILSNNDGCVIARSNEAKELGIPMGAPFFQNREKFRKENVAVLSSNYALYGDMSHRVMSLIEEASSEVDFYSIDEAFLVWGAKSIEDQAKSLRKRILDYVGIPVSIGLGRTKVLAKLANAKAKKEKNFICFLKPEEESSFLENTPTHKIWGVGSSLHAGLGLSLINNAKELRDAKDDFIQKRFSVVLLRVVFELRGIRCFTNGEAPAAKKSITSSRCFGRPVTSLEELYEAVSTYASIAGEKLREDQSNASYCIVYLEYHPFRRGYSSVKIIFKEPVSSTPFLINAAKEGARYLFEEGRIYRKAGVILGDLTSRELKQGDLFFQKIEYCQKWEKAQGVIDELNQKLGKKAVQFAAEGLKKKWAMRQEKRSLRWTTRWDEILNIKI</sequence>
<dbReference type="Gene3D" id="3.30.70.270">
    <property type="match status" value="1"/>
</dbReference>
<dbReference type="eggNOG" id="COG0389">
    <property type="taxonomic scope" value="Bacteria"/>
</dbReference>
<reference evidence="7" key="1">
    <citation type="submission" date="2013-12" db="EMBL/GenBank/DDBJ databases">
        <authorList>
            <person name="Linke B."/>
        </authorList>
    </citation>
    <scope>NUCLEOTIDE SEQUENCE [LARGE SCALE GENOMIC DNA]</scope>
    <source>
        <strain evidence="7">CRIB-18</strain>
    </source>
</reference>
<dbReference type="RefSeq" id="WP_041017968.1">
    <property type="nucleotide sequence ID" value="NZ_CCEJ010000008.1"/>
</dbReference>
<evidence type="ECO:0000259" key="6">
    <source>
        <dbReference type="PROSITE" id="PS50173"/>
    </source>
</evidence>
<keyword evidence="5" id="KW-0742">SOS response</keyword>
<accession>A0A090CZN0</accession>
<keyword evidence="7" id="KW-0808">Transferase</keyword>
<comment type="caution">
    <text evidence="7">The sequence shown here is derived from an EMBL/GenBank/DDBJ whole genome shotgun (WGS) entry which is preliminary data.</text>
</comment>
<dbReference type="GO" id="GO:0009432">
    <property type="term" value="P:SOS response"/>
    <property type="evidence" value="ECO:0007669"/>
    <property type="project" value="UniProtKB-KW"/>
</dbReference>
<dbReference type="EMBL" id="CCEJ010000008">
    <property type="protein sequence ID" value="CDR34411.1"/>
    <property type="molecule type" value="Genomic_DNA"/>
</dbReference>
<keyword evidence="3" id="KW-0741">SOS mutagenesis</keyword>